<evidence type="ECO:0000256" key="5">
    <source>
        <dbReference type="ARBA" id="ARBA00038039"/>
    </source>
</evidence>
<dbReference type="SMART" id="SM00679">
    <property type="entry name" value="CTNS"/>
    <property type="match status" value="1"/>
</dbReference>
<comment type="caution">
    <text evidence="7">The sequence shown here is derived from an EMBL/GenBank/DDBJ whole genome shotgun (WGS) entry which is preliminary data.</text>
</comment>
<dbReference type="GO" id="GO:0000329">
    <property type="term" value="C:fungal-type vacuole membrane"/>
    <property type="evidence" value="ECO:0007669"/>
    <property type="project" value="TreeGrafter"/>
</dbReference>
<keyword evidence="8" id="KW-1185">Reference proteome</keyword>
<protein>
    <submittedName>
        <fullName evidence="7">Uncharacterized protein</fullName>
    </submittedName>
</protein>
<evidence type="ECO:0000256" key="6">
    <source>
        <dbReference type="ARBA" id="ARBA00050768"/>
    </source>
</evidence>
<dbReference type="PANTHER" id="PTHR16201:SF34">
    <property type="entry name" value="LYSOSOMAL AMINO ACID TRANSPORTER 1"/>
    <property type="match status" value="1"/>
</dbReference>
<dbReference type="Proteomes" id="UP000308199">
    <property type="component" value="Unassembled WGS sequence"/>
</dbReference>
<keyword evidence="4" id="KW-0472">Membrane</keyword>
<evidence type="ECO:0000313" key="7">
    <source>
        <dbReference type="EMBL" id="THG92528.1"/>
    </source>
</evidence>
<comment type="catalytic activity">
    <reaction evidence="6">
        <text>L-histidine(out) + L-arginine(in) = L-histidine(in) + L-arginine(out)</text>
        <dbReference type="Rhea" id="RHEA:71063"/>
        <dbReference type="ChEBI" id="CHEBI:32682"/>
        <dbReference type="ChEBI" id="CHEBI:57595"/>
    </reaction>
</comment>
<organism evidence="7 8">
    <name type="scientific">Phellinidium pouzarii</name>
    <dbReference type="NCBI Taxonomy" id="167371"/>
    <lineage>
        <taxon>Eukaryota</taxon>
        <taxon>Fungi</taxon>
        <taxon>Dikarya</taxon>
        <taxon>Basidiomycota</taxon>
        <taxon>Agaricomycotina</taxon>
        <taxon>Agaricomycetes</taxon>
        <taxon>Hymenochaetales</taxon>
        <taxon>Hymenochaetaceae</taxon>
        <taxon>Phellinidium</taxon>
    </lineage>
</organism>
<name>A0A4S4K487_9AGAM</name>
<feature type="non-terminal residue" evidence="7">
    <location>
        <position position="205"/>
    </location>
</feature>
<sequence>LEHSERSAGLGFDRLLARCPVPVSTPSANARCARRDRLAVYRQVLENIRRQSCDGLAMPFLLNWLLGDITNLIGCLLTHQLPFQTVLASYFVSVDFMLFSQYVYYSSASASAASLLASASPAQRYGSSAGGARAFSSEHEHHHHYRELSNAAADVAVAASLAAHAAASSPELHAHAHARVDARVAARRAGSASATRSEAAEAADE</sequence>
<comment type="subcellular location">
    <subcellularLocation>
        <location evidence="1">Membrane</location>
        <topology evidence="1">Multi-pass membrane protein</topology>
    </subcellularLocation>
</comment>
<evidence type="ECO:0000256" key="3">
    <source>
        <dbReference type="ARBA" id="ARBA00022989"/>
    </source>
</evidence>
<keyword evidence="2" id="KW-0812">Transmembrane</keyword>
<dbReference type="PANTHER" id="PTHR16201">
    <property type="entry name" value="SEVEN TRANSMEMBRANE PROTEIN 1-RELATED"/>
    <property type="match status" value="1"/>
</dbReference>
<reference evidence="7 8" key="1">
    <citation type="submission" date="2019-02" db="EMBL/GenBank/DDBJ databases">
        <title>Genome sequencing of the rare red list fungi Phellinidium pouzarii.</title>
        <authorList>
            <person name="Buettner E."/>
            <person name="Kellner H."/>
        </authorList>
    </citation>
    <scope>NUCLEOTIDE SEQUENCE [LARGE SCALE GENOMIC DNA]</scope>
    <source>
        <strain evidence="7 8">DSM 108285</strain>
    </source>
</reference>
<dbReference type="OrthoDB" id="8048523at2759"/>
<evidence type="ECO:0000256" key="2">
    <source>
        <dbReference type="ARBA" id="ARBA00022692"/>
    </source>
</evidence>
<keyword evidence="3" id="KW-1133">Transmembrane helix</keyword>
<dbReference type="InterPro" id="IPR006603">
    <property type="entry name" value="PQ-loop_rpt"/>
</dbReference>
<accession>A0A4S4K487</accession>
<dbReference type="GO" id="GO:0015174">
    <property type="term" value="F:basic amino acid transmembrane transporter activity"/>
    <property type="evidence" value="ECO:0007669"/>
    <property type="project" value="TreeGrafter"/>
</dbReference>
<gene>
    <name evidence="7" type="ORF">EW145_g8686</name>
</gene>
<evidence type="ECO:0000256" key="4">
    <source>
        <dbReference type="ARBA" id="ARBA00023136"/>
    </source>
</evidence>
<comment type="similarity">
    <text evidence="5">Belongs to the laat-1 family.</text>
</comment>
<dbReference type="Gene3D" id="1.20.1280.290">
    <property type="match status" value="1"/>
</dbReference>
<dbReference type="FunFam" id="1.20.1280.290:FF:000009">
    <property type="entry name" value="PQ loop repeat family protein"/>
    <property type="match status" value="1"/>
</dbReference>
<evidence type="ECO:0000313" key="8">
    <source>
        <dbReference type="Proteomes" id="UP000308199"/>
    </source>
</evidence>
<dbReference type="Pfam" id="PF04193">
    <property type="entry name" value="PQ-loop"/>
    <property type="match status" value="1"/>
</dbReference>
<dbReference type="EMBL" id="SGPK01001719">
    <property type="protein sequence ID" value="THG92528.1"/>
    <property type="molecule type" value="Genomic_DNA"/>
</dbReference>
<feature type="non-terminal residue" evidence="7">
    <location>
        <position position="1"/>
    </location>
</feature>
<dbReference type="AlphaFoldDB" id="A0A4S4K487"/>
<dbReference type="GO" id="GO:0034488">
    <property type="term" value="P:basic amino acid transmembrane export from vacuole"/>
    <property type="evidence" value="ECO:0007669"/>
    <property type="project" value="TreeGrafter"/>
</dbReference>
<evidence type="ECO:0000256" key="1">
    <source>
        <dbReference type="ARBA" id="ARBA00004141"/>
    </source>
</evidence>
<proteinExistence type="inferred from homology"/>
<dbReference type="InterPro" id="IPR051415">
    <property type="entry name" value="LAAT-1"/>
</dbReference>